<keyword evidence="3" id="KW-1185">Reference proteome</keyword>
<gene>
    <name evidence="2" type="ORF">GEAM_4076</name>
</gene>
<name>A0A085G2V3_EWIA3</name>
<dbReference type="Pfam" id="PF07362">
    <property type="entry name" value="CcdA"/>
    <property type="match status" value="1"/>
</dbReference>
<protein>
    <recommendedName>
        <fullName evidence="4">CcdA family antitoxin protein</fullName>
    </recommendedName>
</protein>
<dbReference type="eggNOG" id="COG5302">
    <property type="taxonomic scope" value="Bacteria"/>
</dbReference>
<dbReference type="RefSeq" id="WP_072009935.1">
    <property type="nucleotide sequence ID" value="NZ_JMPJ01000071.1"/>
</dbReference>
<dbReference type="EMBL" id="JMPJ01000071">
    <property type="protein sequence ID" value="KFC78048.1"/>
    <property type="molecule type" value="Genomic_DNA"/>
</dbReference>
<evidence type="ECO:0000313" key="2">
    <source>
        <dbReference type="EMBL" id="KFC78048.1"/>
    </source>
</evidence>
<evidence type="ECO:0000256" key="1">
    <source>
        <dbReference type="ARBA" id="ARBA00022649"/>
    </source>
</evidence>
<organism evidence="2 3">
    <name type="scientific">Ewingella americana (strain ATCC 33852 / DSM 4580 / CCUG 14506 / JCM 5911 / LMG 7869 / NCTC 12157 / CDC 1468-78)</name>
    <dbReference type="NCBI Taxonomy" id="910964"/>
    <lineage>
        <taxon>Bacteria</taxon>
        <taxon>Pseudomonadati</taxon>
        <taxon>Pseudomonadota</taxon>
        <taxon>Gammaproteobacteria</taxon>
        <taxon>Enterobacterales</taxon>
        <taxon>Yersiniaceae</taxon>
        <taxon>Ewingella</taxon>
    </lineage>
</organism>
<dbReference type="AlphaFoldDB" id="A0A085G2V3"/>
<sequence length="53" mass="6092">MSEANNMDFQPAEKPVLPETAAEIWLRENQQGLEAVKRYAEENGAFSDYQRAF</sequence>
<evidence type="ECO:0000313" key="3">
    <source>
        <dbReference type="Proteomes" id="UP000028640"/>
    </source>
</evidence>
<keyword evidence="1" id="KW-1277">Toxin-antitoxin system</keyword>
<dbReference type="InterPro" id="IPR009956">
    <property type="entry name" value="Post-segregation_anti-tox_CcdA"/>
</dbReference>
<reference evidence="2 3" key="1">
    <citation type="submission" date="2014-05" db="EMBL/GenBank/DDBJ databases">
        <title>ATOL: Assembling a taxonomically balanced genome-scale reconstruction of the evolutionary history of the Enterobacteriaceae.</title>
        <authorList>
            <person name="Plunkett G.III."/>
            <person name="Neeno-Eckwall E.C."/>
            <person name="Glasner J.D."/>
            <person name="Perna N.T."/>
        </authorList>
    </citation>
    <scope>NUCLEOTIDE SEQUENCE [LARGE SCALE GENOMIC DNA]</scope>
    <source>
        <strain evidence="2 3">ATCC 33852</strain>
    </source>
</reference>
<accession>A0A085G2V3</accession>
<evidence type="ECO:0008006" key="4">
    <source>
        <dbReference type="Google" id="ProtNLM"/>
    </source>
</evidence>
<comment type="caution">
    <text evidence="2">The sequence shown here is derived from an EMBL/GenBank/DDBJ whole genome shotgun (WGS) entry which is preliminary data.</text>
</comment>
<dbReference type="Proteomes" id="UP000028640">
    <property type="component" value="Unassembled WGS sequence"/>
</dbReference>
<dbReference type="STRING" id="910964.GEAM_4076"/>
<dbReference type="GeneID" id="78381185"/>
<proteinExistence type="predicted"/>
<dbReference type="OrthoDB" id="7219749at2"/>